<feature type="transmembrane region" description="Helical" evidence="2">
    <location>
        <begin position="326"/>
        <end position="347"/>
    </location>
</feature>
<proteinExistence type="predicted"/>
<feature type="transmembrane region" description="Helical" evidence="2">
    <location>
        <begin position="464"/>
        <end position="485"/>
    </location>
</feature>
<dbReference type="Gene3D" id="3.90.550.10">
    <property type="entry name" value="Spore Coat Polysaccharide Biosynthesis Protein SpsA, Chain A"/>
    <property type="match status" value="1"/>
</dbReference>
<feature type="transmembrane region" description="Helical" evidence="2">
    <location>
        <begin position="1082"/>
        <end position="1099"/>
    </location>
</feature>
<name>A0A6J7NUI1_9ZZZZ</name>
<feature type="transmembrane region" description="Helical" evidence="2">
    <location>
        <begin position="828"/>
        <end position="848"/>
    </location>
</feature>
<feature type="transmembrane region" description="Helical" evidence="2">
    <location>
        <begin position="788"/>
        <end position="808"/>
    </location>
</feature>
<feature type="transmembrane region" description="Helical" evidence="2">
    <location>
        <begin position="576"/>
        <end position="609"/>
    </location>
</feature>
<evidence type="ECO:0000256" key="2">
    <source>
        <dbReference type="SAM" id="Phobius"/>
    </source>
</evidence>
<dbReference type="PANTHER" id="PTHR43685:SF3">
    <property type="entry name" value="SLR2126 PROTEIN"/>
    <property type="match status" value="1"/>
</dbReference>
<feature type="transmembrane region" description="Helical" evidence="2">
    <location>
        <begin position="671"/>
        <end position="688"/>
    </location>
</feature>
<dbReference type="SUPFAM" id="SSF53448">
    <property type="entry name" value="Nucleotide-diphospho-sugar transferases"/>
    <property type="match status" value="1"/>
</dbReference>
<dbReference type="AlphaFoldDB" id="A0A6J7NUI1"/>
<organism evidence="3">
    <name type="scientific">freshwater metagenome</name>
    <dbReference type="NCBI Taxonomy" id="449393"/>
    <lineage>
        <taxon>unclassified sequences</taxon>
        <taxon>metagenomes</taxon>
        <taxon>ecological metagenomes</taxon>
    </lineage>
</organism>
<feature type="transmembrane region" description="Helical" evidence="2">
    <location>
        <begin position="753"/>
        <end position="776"/>
    </location>
</feature>
<reference evidence="3" key="1">
    <citation type="submission" date="2020-05" db="EMBL/GenBank/DDBJ databases">
        <authorList>
            <person name="Chiriac C."/>
            <person name="Salcher M."/>
            <person name="Ghai R."/>
            <person name="Kavagutti S V."/>
        </authorList>
    </citation>
    <scope>NUCLEOTIDE SEQUENCE</scope>
</reference>
<dbReference type="InterPro" id="IPR029044">
    <property type="entry name" value="Nucleotide-diphossugar_trans"/>
</dbReference>
<feature type="transmembrane region" description="Helical" evidence="2">
    <location>
        <begin position="729"/>
        <end position="746"/>
    </location>
</feature>
<feature type="region of interest" description="Disordered" evidence="1">
    <location>
        <begin position="1136"/>
        <end position="1241"/>
    </location>
</feature>
<evidence type="ECO:0000313" key="3">
    <source>
        <dbReference type="EMBL" id="CAB4996751.1"/>
    </source>
</evidence>
<accession>A0A6J7NUI1</accession>
<feature type="transmembrane region" description="Helical" evidence="2">
    <location>
        <begin position="541"/>
        <end position="564"/>
    </location>
</feature>
<dbReference type="PANTHER" id="PTHR43685">
    <property type="entry name" value="GLYCOSYLTRANSFERASE"/>
    <property type="match status" value="1"/>
</dbReference>
<gene>
    <name evidence="3" type="ORF">UFOPK4061_00055</name>
</gene>
<sequence>MPERTNEESDEWWESTSALLFTAEDKAAFRAASAEPDSLVESGESGQDERPTEWFSALPPEGSEPAEALPRRDHHVTVVLVSHDGAAWLPSVLTGLANQTRPPDAAVAIDTESSDHSLTLLRASFGVDRVVTAPSRQGFGQAVRRGLEHIGRVEAISGDAAPGQFTQWVWLLHDDSAPDPTCLDALLKTADAYPSASVLGPKILGWHDRRLLLEAGVSISNSGRRLTGLERGEHDQGQHDGVRDVLSVSSAGMLVRREIWDLLGGFDPELKLFRDDLDFCWRAQRAGARVLIATDAVVHHREAATHGSRSSDVASRPHRAERVASVHVLLAHCIAIAAPFVALRLLFGSAMRSLAYLLGKDLGAARDEIVAVFLVAFHPWSLRRSRKRVKATATEPASIVRHLRPQLAWQMRQGLEAIAGIVTTSGALTGQPTSALDSGPIDDDAAFLSDQGAGLIRRLILRPATVLAAALGLFALVALWGLWWGDGVLQGGALLPSPGSAADLWDRYSQAWHDVGPGSTVPSAPYLMVIYPLAVLLLGKAWLAVSVLLLLAMPIAGWAVYFTLRGVVTSTAIRVWAGVAYALLPAMAGALSSGRIGTTMAAILLPFAVRSCVRISRPQGTFRRAAGTAILLAALTACVPIMWVIALILAIGTTVIGVARYGRSATRMIRRIWFAVLTPALLLWPWSAELFLHPSLFLFEPGLTSRALSDSEVTAVDVLLLHPGGPGMTPVWLSAGLLLAGLLAFMRRDRIGAVAVAWVVGLLALIIGVLQTVVLVTPPDSAIAMRPWPGPSTLLLGLSVIGAAAYAADGLRARVTRADFNLMQPIGFLVALLAIAAPAASAVLWAPVATGELRKAPISAVPAFVAADAVSPQAPRTIVLRQDSAGRVRYSLINGTGPRLGDADVAPSAAVWVPLDALVADLASGRGGDEVTGLSAYGIRYVLLAAGTSTELIPVLDGEPGLRRLSSAGGEVLWRISGTTSRARIIAGEEQTSIGVNDGSDLTVSPYIDQGLPDGTGPRSLVIGTTPDPAWRAVAITPTTGEAVGLPAVAVDGPSGWSQAFATPEGTPQVLVEFNSSARSRWLWIQFGVLALLIVLALPSRRKADLDSEDAVASGGIGIASTSGAFVMAGPGGGERALAPAPMPGPVSEAEIASASDAGPEPDIEPVATDPEPVATDPEPVSTDPEPVSTDPEPVSTDPEPVSTDPEPVSTDPEPAIAMEPDSEPDLTPGPMSSTESEERS</sequence>
<keyword evidence="2" id="KW-0812">Transmembrane</keyword>
<feature type="region of interest" description="Disordered" evidence="1">
    <location>
        <begin position="31"/>
        <end position="70"/>
    </location>
</feature>
<keyword evidence="2" id="KW-0472">Membrane</keyword>
<feature type="transmembrane region" description="Helical" evidence="2">
    <location>
        <begin position="629"/>
        <end position="659"/>
    </location>
</feature>
<evidence type="ECO:0000256" key="1">
    <source>
        <dbReference type="SAM" id="MobiDB-lite"/>
    </source>
</evidence>
<dbReference type="Pfam" id="PF13641">
    <property type="entry name" value="Glyco_tranf_2_3"/>
    <property type="match status" value="1"/>
</dbReference>
<keyword evidence="2" id="KW-1133">Transmembrane helix</keyword>
<dbReference type="EMBL" id="CAFBPD010000005">
    <property type="protein sequence ID" value="CAB4996751.1"/>
    <property type="molecule type" value="Genomic_DNA"/>
</dbReference>
<dbReference type="InterPro" id="IPR050834">
    <property type="entry name" value="Glycosyltransf_2"/>
</dbReference>
<protein>
    <submittedName>
        <fullName evidence="3">Unannotated protein</fullName>
    </submittedName>
</protein>